<dbReference type="PRINTS" id="PR00679">
    <property type="entry name" value="PROHIBITIN"/>
</dbReference>
<keyword evidence="4" id="KW-1185">Reference proteome</keyword>
<dbReference type="KEGG" id="ole:K0B96_14505"/>
<dbReference type="PANTHER" id="PTHR23222:SF0">
    <property type="entry name" value="PROHIBITIN 1"/>
    <property type="match status" value="1"/>
</dbReference>
<accession>A0A8F9TSZ4</accession>
<dbReference type="Pfam" id="PF01145">
    <property type="entry name" value="Band_7"/>
    <property type="match status" value="1"/>
</dbReference>
<dbReference type="SUPFAM" id="SSF117892">
    <property type="entry name" value="Band 7/SPFH domain"/>
    <property type="match status" value="1"/>
</dbReference>
<evidence type="ECO:0000313" key="3">
    <source>
        <dbReference type="EMBL" id="QYM78496.1"/>
    </source>
</evidence>
<sequence length="278" mass="30113">MKPKTVLGLIVGAILIFIVIIAASSATYVVEPGHRGVEVTLGKVSPNFKPEGFGMKLPFVTHIAPQLIRQQTAKMEADCYSSDLQQVKIAVRVLFRVPQASVVTIFRDYAGDAFDSLIKPRVAEALNEITARRTAELIVQKREEVKSQALASARQKLGDVLVIEDLVLEDINLTRALENAIEAKMVQEQEAARARFAQQQAQVEASTAVIKAKGEAESIVLRGKALRENPSVLELQVIERWDGVTPLVVGPGATGANMMLPLGDFTTGAAAMAKEESK</sequence>
<dbReference type="CDD" id="cd03401">
    <property type="entry name" value="SPFH_prohibitin"/>
    <property type="match status" value="1"/>
</dbReference>
<evidence type="ECO:0000313" key="4">
    <source>
        <dbReference type="Proteomes" id="UP000825051"/>
    </source>
</evidence>
<dbReference type="EMBL" id="CP080507">
    <property type="protein sequence ID" value="QYM78496.1"/>
    <property type="molecule type" value="Genomic_DNA"/>
</dbReference>
<comment type="subcellular location">
    <subcellularLocation>
        <location evidence="1">Membrane</location>
        <topology evidence="1">Single-pass membrane protein</topology>
    </subcellularLocation>
</comment>
<protein>
    <submittedName>
        <fullName evidence="3">Prohibitin family protein</fullName>
    </submittedName>
</protein>
<dbReference type="RefSeq" id="WP_220161600.1">
    <property type="nucleotide sequence ID" value="NZ_CP080507.1"/>
</dbReference>
<dbReference type="AlphaFoldDB" id="A0A8F9TSZ4"/>
<gene>
    <name evidence="3" type="ORF">K0B96_14505</name>
</gene>
<feature type="domain" description="Band 7" evidence="2">
    <location>
        <begin position="25"/>
        <end position="185"/>
    </location>
</feature>
<dbReference type="GO" id="GO:0016020">
    <property type="term" value="C:membrane"/>
    <property type="evidence" value="ECO:0007669"/>
    <property type="project" value="UniProtKB-SubCell"/>
</dbReference>
<organism evidence="3 4">
    <name type="scientific">Horticoccus luteus</name>
    <dbReference type="NCBI Taxonomy" id="2862869"/>
    <lineage>
        <taxon>Bacteria</taxon>
        <taxon>Pseudomonadati</taxon>
        <taxon>Verrucomicrobiota</taxon>
        <taxon>Opitutia</taxon>
        <taxon>Opitutales</taxon>
        <taxon>Opitutaceae</taxon>
        <taxon>Horticoccus</taxon>
    </lineage>
</organism>
<evidence type="ECO:0000259" key="2">
    <source>
        <dbReference type="SMART" id="SM00244"/>
    </source>
</evidence>
<dbReference type="InterPro" id="IPR001107">
    <property type="entry name" value="Band_7"/>
</dbReference>
<proteinExistence type="predicted"/>
<dbReference type="Proteomes" id="UP000825051">
    <property type="component" value="Chromosome"/>
</dbReference>
<dbReference type="SMART" id="SM00244">
    <property type="entry name" value="PHB"/>
    <property type="match status" value="1"/>
</dbReference>
<dbReference type="InterPro" id="IPR036013">
    <property type="entry name" value="Band_7/SPFH_dom_sf"/>
</dbReference>
<evidence type="ECO:0000256" key="1">
    <source>
        <dbReference type="ARBA" id="ARBA00004167"/>
    </source>
</evidence>
<name>A0A8F9TSZ4_9BACT</name>
<dbReference type="Gene3D" id="3.30.479.30">
    <property type="entry name" value="Band 7 domain"/>
    <property type="match status" value="1"/>
</dbReference>
<dbReference type="InterPro" id="IPR000163">
    <property type="entry name" value="Prohibitin"/>
</dbReference>
<dbReference type="PANTHER" id="PTHR23222">
    <property type="entry name" value="PROHIBITIN"/>
    <property type="match status" value="1"/>
</dbReference>
<reference evidence="3" key="1">
    <citation type="submission" date="2021-08" db="EMBL/GenBank/DDBJ databases">
        <title>Genome of a novel bacterium of the phylum Verrucomicrobia, Oleiharenicola sp. KSB-15.</title>
        <authorList>
            <person name="Chung J.-H."/>
            <person name="Ahn J.-H."/>
            <person name="Yoon Y."/>
            <person name="Kim D.-Y."/>
            <person name="An S.-H."/>
            <person name="Park I."/>
            <person name="Yeon J."/>
        </authorList>
    </citation>
    <scope>NUCLEOTIDE SEQUENCE</scope>
    <source>
        <strain evidence="3">KSB-15</strain>
    </source>
</reference>